<sequence>MEKKGNLVLLLITLSLIVLLLDHTSAEWFNHGGDITNQRNAIGELLINPSSVRNLRLKWKFNAGFDVSATPAIANGVIYFPSWNGNLYAVDSLNGNLIWKQNLGQLTGFPGTGAVVNVSVSRSTPTIAGNLLIVGIYGPAVVIAVQRLTGKLVWITQIDSRPLSQITASGTVYQGAFYVGVSSLEVTLPATQCCTFRGSMVKLDVRTGKILWQTYTLPDNNGQLGGFSGAAIWGSSPSIDIIRGLVYVGTGQLYNAPKEVLKCQENQNNQTKLPNSPDQCIGPDIHFNSILAFDIFSGKIIWSKQLGGYDVFYFVCLVPNNPDCPTGPNLDADFGEAPMLLSINSKGRFRDIVVAVQKSGFAWALDRDNGDIVWFKKAGAGSKEGGGIWGAATDGRRVYTNIANGDRLAFTLAPSNETTRSGAWVALDANTGQILWTTANPSNETSPGPVTIVNGVVFAGSVASNGPFYAMDARNGNIIWSYNTGATIYGGASASNGCVYIGNGYSIGLARFHPTWTSGNSVSAFCI</sequence>
<dbReference type="EMBL" id="CM044702">
    <property type="protein sequence ID" value="KAI5679070.1"/>
    <property type="molecule type" value="Genomic_DNA"/>
</dbReference>
<accession>A0ACC0C299</accession>
<name>A0ACC0C299_CATRO</name>
<protein>
    <submittedName>
        <fullName evidence="1">Uncharacterized protein</fullName>
    </submittedName>
</protein>
<gene>
    <name evidence="1" type="ORF">M9H77_10020</name>
</gene>
<keyword evidence="2" id="KW-1185">Reference proteome</keyword>
<evidence type="ECO:0000313" key="2">
    <source>
        <dbReference type="Proteomes" id="UP001060085"/>
    </source>
</evidence>
<comment type="caution">
    <text evidence="1">The sequence shown here is derived from an EMBL/GenBank/DDBJ whole genome shotgun (WGS) entry which is preliminary data.</text>
</comment>
<organism evidence="1 2">
    <name type="scientific">Catharanthus roseus</name>
    <name type="common">Madagascar periwinkle</name>
    <name type="synonym">Vinca rosea</name>
    <dbReference type="NCBI Taxonomy" id="4058"/>
    <lineage>
        <taxon>Eukaryota</taxon>
        <taxon>Viridiplantae</taxon>
        <taxon>Streptophyta</taxon>
        <taxon>Embryophyta</taxon>
        <taxon>Tracheophyta</taxon>
        <taxon>Spermatophyta</taxon>
        <taxon>Magnoliopsida</taxon>
        <taxon>eudicotyledons</taxon>
        <taxon>Gunneridae</taxon>
        <taxon>Pentapetalae</taxon>
        <taxon>asterids</taxon>
        <taxon>lamiids</taxon>
        <taxon>Gentianales</taxon>
        <taxon>Apocynaceae</taxon>
        <taxon>Rauvolfioideae</taxon>
        <taxon>Vinceae</taxon>
        <taxon>Catharanthinae</taxon>
        <taxon>Catharanthus</taxon>
    </lineage>
</organism>
<dbReference type="Proteomes" id="UP001060085">
    <property type="component" value="Linkage Group LG02"/>
</dbReference>
<reference evidence="2" key="1">
    <citation type="journal article" date="2023" name="Nat. Plants">
        <title>Single-cell RNA sequencing provides a high-resolution roadmap for understanding the multicellular compartmentation of specialized metabolism.</title>
        <authorList>
            <person name="Sun S."/>
            <person name="Shen X."/>
            <person name="Li Y."/>
            <person name="Li Y."/>
            <person name="Wang S."/>
            <person name="Li R."/>
            <person name="Zhang H."/>
            <person name="Shen G."/>
            <person name="Guo B."/>
            <person name="Wei J."/>
            <person name="Xu J."/>
            <person name="St-Pierre B."/>
            <person name="Chen S."/>
            <person name="Sun C."/>
        </authorList>
    </citation>
    <scope>NUCLEOTIDE SEQUENCE [LARGE SCALE GENOMIC DNA]</scope>
</reference>
<proteinExistence type="predicted"/>
<evidence type="ECO:0000313" key="1">
    <source>
        <dbReference type="EMBL" id="KAI5679070.1"/>
    </source>
</evidence>